<reference evidence="8" key="1">
    <citation type="journal article" date="2023" name="G3 (Bethesda)">
        <title>Whole genome assemblies of Zophobas morio and Tenebrio molitor.</title>
        <authorList>
            <person name="Kaur S."/>
            <person name="Stinson S.A."/>
            <person name="diCenzo G.C."/>
        </authorList>
    </citation>
    <scope>NUCLEOTIDE SEQUENCE</scope>
    <source>
        <strain evidence="8">QUZm001</strain>
    </source>
</reference>
<dbReference type="InterPro" id="IPR003347">
    <property type="entry name" value="JmjC_dom"/>
</dbReference>
<evidence type="ECO:0000313" key="8">
    <source>
        <dbReference type="EMBL" id="KAJ3660370.1"/>
    </source>
</evidence>
<dbReference type="Proteomes" id="UP001168821">
    <property type="component" value="Unassembled WGS sequence"/>
</dbReference>
<evidence type="ECO:0000259" key="7">
    <source>
        <dbReference type="PROSITE" id="PS51184"/>
    </source>
</evidence>
<proteinExistence type="predicted"/>
<dbReference type="Gene3D" id="2.60.120.650">
    <property type="entry name" value="Cupin"/>
    <property type="match status" value="1"/>
</dbReference>
<dbReference type="GO" id="GO:0046872">
    <property type="term" value="F:metal ion binding"/>
    <property type="evidence" value="ECO:0007669"/>
    <property type="project" value="UniProtKB-KW"/>
</dbReference>
<feature type="domain" description="JmjC" evidence="7">
    <location>
        <begin position="263"/>
        <end position="399"/>
    </location>
</feature>
<evidence type="ECO:0000313" key="9">
    <source>
        <dbReference type="Proteomes" id="UP001168821"/>
    </source>
</evidence>
<dbReference type="EMBL" id="JALNTZ010000002">
    <property type="protein sequence ID" value="KAJ3660370.1"/>
    <property type="molecule type" value="Genomic_DNA"/>
</dbReference>
<evidence type="ECO:0000256" key="5">
    <source>
        <dbReference type="ARBA" id="ARBA00023004"/>
    </source>
</evidence>
<comment type="subcellular location">
    <subcellularLocation>
        <location evidence="2">Nucleus</location>
    </subcellularLocation>
</comment>
<dbReference type="FunFam" id="2.60.120.650:FF:000061">
    <property type="entry name" value="Glucosamine 6-phosphate N-acetyltransferase"/>
    <property type="match status" value="1"/>
</dbReference>
<accession>A0AA38IR53</accession>
<dbReference type="AlphaFoldDB" id="A0AA38IR53"/>
<evidence type="ECO:0000256" key="4">
    <source>
        <dbReference type="ARBA" id="ARBA00023002"/>
    </source>
</evidence>
<keyword evidence="9" id="KW-1185">Reference proteome</keyword>
<dbReference type="SUPFAM" id="SSF51197">
    <property type="entry name" value="Clavaminate synthase-like"/>
    <property type="match status" value="1"/>
</dbReference>
<comment type="cofactor">
    <cofactor evidence="1">
        <name>Fe(2+)</name>
        <dbReference type="ChEBI" id="CHEBI:29033"/>
    </cofactor>
</comment>
<dbReference type="SMART" id="SM00558">
    <property type="entry name" value="JmjC"/>
    <property type="match status" value="1"/>
</dbReference>
<dbReference type="PROSITE" id="PS51184">
    <property type="entry name" value="JMJC"/>
    <property type="match status" value="1"/>
</dbReference>
<evidence type="ECO:0000256" key="3">
    <source>
        <dbReference type="ARBA" id="ARBA00022723"/>
    </source>
</evidence>
<evidence type="ECO:0000256" key="2">
    <source>
        <dbReference type="ARBA" id="ARBA00004123"/>
    </source>
</evidence>
<dbReference type="GO" id="GO:0051864">
    <property type="term" value="F:histone H3K36 demethylase activity"/>
    <property type="evidence" value="ECO:0007669"/>
    <property type="project" value="TreeGrafter"/>
</dbReference>
<protein>
    <recommendedName>
        <fullName evidence="7">JmjC domain-containing protein</fullName>
    </recommendedName>
</protein>
<dbReference type="GO" id="GO:0005634">
    <property type="term" value="C:nucleus"/>
    <property type="evidence" value="ECO:0007669"/>
    <property type="project" value="UniProtKB-SubCell"/>
</dbReference>
<evidence type="ECO:0000256" key="1">
    <source>
        <dbReference type="ARBA" id="ARBA00001954"/>
    </source>
</evidence>
<sequence>MDPRIRALYSFISNEDEISESVKPVNKCLNITFKSCFENDKFVIKADKQLEIESVLDYLHDELNTGHWSEVPVSVRRAFTAASFVKTVILLHSSNTPEVLQQCLKALDMGLLLGAPLEINTDLLTNCATYLSKHVNEDTETRVTTNEKRKHNSEGLEKFESVKGVPVDVLSCPSLETFNKYFTTKVPLKLQDCVSHWPALTTWPDVNYLLKVAGERTVPVEIGSHYADENWRQKLMTLKDFIRSHFLGESPNIGYLAQHNLFDQIPELRKDIHIPDYCCLSDVEEAEDPDINAWFGPGGTVSPLHHDPKNNILVQVFGTKHLILYSPKDSPYLYPHDSLLLSNTARVDPFQHDPQFPDFTKARAYKSTLEPGDMLYIPPKWWHHVTALDKSFSVSFWWN</sequence>
<organism evidence="8 9">
    <name type="scientific">Zophobas morio</name>
    <dbReference type="NCBI Taxonomy" id="2755281"/>
    <lineage>
        <taxon>Eukaryota</taxon>
        <taxon>Metazoa</taxon>
        <taxon>Ecdysozoa</taxon>
        <taxon>Arthropoda</taxon>
        <taxon>Hexapoda</taxon>
        <taxon>Insecta</taxon>
        <taxon>Pterygota</taxon>
        <taxon>Neoptera</taxon>
        <taxon>Endopterygota</taxon>
        <taxon>Coleoptera</taxon>
        <taxon>Polyphaga</taxon>
        <taxon>Cucujiformia</taxon>
        <taxon>Tenebrionidae</taxon>
        <taxon>Zophobas</taxon>
    </lineage>
</organism>
<dbReference type="PANTHER" id="PTHR12461">
    <property type="entry name" value="HYPOXIA-INDUCIBLE FACTOR 1 ALPHA INHIBITOR-RELATED"/>
    <property type="match status" value="1"/>
</dbReference>
<gene>
    <name evidence="8" type="ORF">Zmor_004821</name>
</gene>
<comment type="caution">
    <text evidence="8">The sequence shown here is derived from an EMBL/GenBank/DDBJ whole genome shotgun (WGS) entry which is preliminary data.</text>
</comment>
<evidence type="ECO:0000256" key="6">
    <source>
        <dbReference type="ARBA" id="ARBA00023242"/>
    </source>
</evidence>
<name>A0AA38IR53_9CUCU</name>
<dbReference type="Pfam" id="PF13621">
    <property type="entry name" value="Cupin_8"/>
    <property type="match status" value="1"/>
</dbReference>
<keyword evidence="5" id="KW-0408">Iron</keyword>
<keyword evidence="6" id="KW-0539">Nucleus</keyword>
<dbReference type="PANTHER" id="PTHR12461:SF106">
    <property type="entry name" value="BIFUNCTIONAL PEPTIDASE AND ARGINYL-HYDROXYLASE JMJD5"/>
    <property type="match status" value="1"/>
</dbReference>
<keyword evidence="3" id="KW-0479">Metal-binding</keyword>
<dbReference type="InterPro" id="IPR041667">
    <property type="entry name" value="Cupin_8"/>
</dbReference>
<keyword evidence="4" id="KW-0560">Oxidoreductase</keyword>